<dbReference type="InterPro" id="IPR000330">
    <property type="entry name" value="SNF2_N"/>
</dbReference>
<dbReference type="InterPro" id="IPR027417">
    <property type="entry name" value="P-loop_NTPase"/>
</dbReference>
<accession>A0AAX4P8W4</accession>
<dbReference type="PROSITE" id="PS51192">
    <property type="entry name" value="HELICASE_ATP_BIND_1"/>
    <property type="match status" value="1"/>
</dbReference>
<dbReference type="PANTHER" id="PTHR36498:SF1">
    <property type="entry name" value="TATA-BINDING PROTEIN-ASSOCIATED FACTOR 172"/>
    <property type="match status" value="1"/>
</dbReference>
<feature type="region of interest" description="Disordered" evidence="4">
    <location>
        <begin position="1"/>
        <end position="27"/>
    </location>
</feature>
<dbReference type="Gene3D" id="1.25.10.10">
    <property type="entry name" value="Leucine-rich Repeat Variant"/>
    <property type="match status" value="3"/>
</dbReference>
<dbReference type="PROSITE" id="PS51194">
    <property type="entry name" value="HELICASE_CTER"/>
    <property type="match status" value="1"/>
</dbReference>
<evidence type="ECO:0000259" key="6">
    <source>
        <dbReference type="PROSITE" id="PS51194"/>
    </source>
</evidence>
<dbReference type="InterPro" id="IPR022707">
    <property type="entry name" value="Mot1_central_dom"/>
</dbReference>
<dbReference type="InterPro" id="IPR016024">
    <property type="entry name" value="ARM-type_fold"/>
</dbReference>
<dbReference type="GO" id="GO:0016887">
    <property type="term" value="F:ATP hydrolysis activity"/>
    <property type="evidence" value="ECO:0007669"/>
    <property type="project" value="InterPro"/>
</dbReference>
<dbReference type="Gene3D" id="3.40.50.10810">
    <property type="entry name" value="Tandem AAA-ATPase domain"/>
    <property type="match status" value="1"/>
</dbReference>
<dbReference type="InterPro" id="IPR038718">
    <property type="entry name" value="SNF2-like_sf"/>
</dbReference>
<keyword evidence="1" id="KW-0378">Hydrolase</keyword>
<keyword evidence="2" id="KW-0067">ATP-binding</keyword>
<evidence type="ECO:0000313" key="7">
    <source>
        <dbReference type="EMBL" id="WZN62538.1"/>
    </source>
</evidence>
<dbReference type="GO" id="GO:0004386">
    <property type="term" value="F:helicase activity"/>
    <property type="evidence" value="ECO:0007669"/>
    <property type="project" value="UniProtKB-KW"/>
</dbReference>
<evidence type="ECO:0000259" key="5">
    <source>
        <dbReference type="PROSITE" id="PS51192"/>
    </source>
</evidence>
<dbReference type="Pfam" id="PF00271">
    <property type="entry name" value="Helicase_C"/>
    <property type="match status" value="1"/>
</dbReference>
<dbReference type="GO" id="GO:0017025">
    <property type="term" value="F:TBP-class protein binding"/>
    <property type="evidence" value="ECO:0007669"/>
    <property type="project" value="InterPro"/>
</dbReference>
<evidence type="ECO:0000256" key="4">
    <source>
        <dbReference type="SAM" id="MobiDB-lite"/>
    </source>
</evidence>
<evidence type="ECO:0000256" key="3">
    <source>
        <dbReference type="ARBA" id="ARBA00023125"/>
    </source>
</evidence>
<dbReference type="InterPro" id="IPR044972">
    <property type="entry name" value="Mot1"/>
</dbReference>
<feature type="domain" description="Helicase ATP-binding" evidence="5">
    <location>
        <begin position="1121"/>
        <end position="1286"/>
    </location>
</feature>
<gene>
    <name evidence="7" type="ORF">HKI87_06g40750</name>
</gene>
<dbReference type="PANTHER" id="PTHR36498">
    <property type="entry name" value="TATA-BINDING PROTEIN-ASSOCIATED FACTOR 172"/>
    <property type="match status" value="1"/>
</dbReference>
<dbReference type="Pfam" id="PF00176">
    <property type="entry name" value="SNF2-rel_dom"/>
    <property type="match status" value="1"/>
</dbReference>
<reference evidence="7 8" key="1">
    <citation type="submission" date="2024-03" db="EMBL/GenBank/DDBJ databases">
        <title>Complete genome sequence of the green alga Chloropicon roscoffensis RCC1871.</title>
        <authorList>
            <person name="Lemieux C."/>
            <person name="Pombert J.-F."/>
            <person name="Otis C."/>
            <person name="Turmel M."/>
        </authorList>
    </citation>
    <scope>NUCLEOTIDE SEQUENCE [LARGE SCALE GENOMIC DNA]</scope>
    <source>
        <strain evidence="7 8">RCC1871</strain>
    </source>
</reference>
<evidence type="ECO:0000256" key="1">
    <source>
        <dbReference type="ARBA" id="ARBA00022801"/>
    </source>
</evidence>
<organism evidence="7 8">
    <name type="scientific">Chloropicon roscoffensis</name>
    <dbReference type="NCBI Taxonomy" id="1461544"/>
    <lineage>
        <taxon>Eukaryota</taxon>
        <taxon>Viridiplantae</taxon>
        <taxon>Chlorophyta</taxon>
        <taxon>Chloropicophyceae</taxon>
        <taxon>Chloropicales</taxon>
        <taxon>Chloropicaceae</taxon>
        <taxon>Chloropicon</taxon>
    </lineage>
</organism>
<dbReference type="InterPro" id="IPR049730">
    <property type="entry name" value="SNF2/RAD54-like_C"/>
</dbReference>
<dbReference type="GO" id="GO:0005524">
    <property type="term" value="F:ATP binding"/>
    <property type="evidence" value="ECO:0007669"/>
    <property type="project" value="InterPro"/>
</dbReference>
<dbReference type="Proteomes" id="UP001472866">
    <property type="component" value="Chromosome 06"/>
</dbReference>
<dbReference type="SMART" id="SM00490">
    <property type="entry name" value="HELICc"/>
    <property type="match status" value="1"/>
</dbReference>
<keyword evidence="2" id="KW-0547">Nucleotide-binding</keyword>
<dbReference type="InterPro" id="IPR001650">
    <property type="entry name" value="Helicase_C-like"/>
</dbReference>
<keyword evidence="2" id="KW-0347">Helicase</keyword>
<dbReference type="GO" id="GO:0003677">
    <property type="term" value="F:DNA binding"/>
    <property type="evidence" value="ECO:0007669"/>
    <property type="project" value="UniProtKB-KW"/>
</dbReference>
<dbReference type="Gene3D" id="3.40.50.300">
    <property type="entry name" value="P-loop containing nucleotide triphosphate hydrolases"/>
    <property type="match status" value="1"/>
</dbReference>
<dbReference type="InterPro" id="IPR011989">
    <property type="entry name" value="ARM-like"/>
</dbReference>
<feature type="domain" description="Helicase C-terminal" evidence="6">
    <location>
        <begin position="1456"/>
        <end position="1607"/>
    </location>
</feature>
<proteinExistence type="predicted"/>
<evidence type="ECO:0000313" key="8">
    <source>
        <dbReference type="Proteomes" id="UP001472866"/>
    </source>
</evidence>
<name>A0AAX4P8W4_9CHLO</name>
<dbReference type="SUPFAM" id="SSF52540">
    <property type="entry name" value="P-loop containing nucleoside triphosphate hydrolases"/>
    <property type="match status" value="2"/>
</dbReference>
<dbReference type="Pfam" id="PF12054">
    <property type="entry name" value="DUF3535"/>
    <property type="match status" value="1"/>
</dbReference>
<dbReference type="SUPFAM" id="SSF48371">
    <property type="entry name" value="ARM repeat"/>
    <property type="match status" value="1"/>
</dbReference>
<keyword evidence="8" id="KW-1185">Reference proteome</keyword>
<dbReference type="EMBL" id="CP151506">
    <property type="protein sequence ID" value="WZN62538.1"/>
    <property type="molecule type" value="Genomic_DNA"/>
</dbReference>
<evidence type="ECO:0000256" key="2">
    <source>
        <dbReference type="ARBA" id="ARBA00022806"/>
    </source>
</evidence>
<sequence>MERKRKRKAGGNDGDGDAMEGETRAGKAKATKLERLLKLLREGGSREVRDAAAVQLARVLSLKPKPVLNVLNELKTLLYDKRWDARCAAARCMDLVAQRCAEEDRRAAGESASTSSSVLPSLLQEPCLSFSDVDLVKILEVGKPLLANSGKEYDVEEYAAGLTDEEKLREARQRLDKNMGLTGATSFFDSTEIVSNHDLMAGDVKREPEEAAAIAVTSLVPASKRMKREDAGQTDERELTVLQCFEVFSRDLGSHLFDEHWDIRHGAALGLRAILSAYGELLFGGAASNAFYVDFACRLVCVLALDRLGDFFSERTTAPVKETAAQSLGHISRLLEARDRAVLQDLMAKLVSQRQEWHVQHGGLLGYKYLVLGDPALRRFGAGVVDLFVGLLSTDSDDDVFTVALENLILLIDRVTPEMFDQAQLTRVHDRVWRVLPELDDLHASVPNCLKVIKMVCGVKGCAVELPLQDRLAVLSKIACNPSRAVRLEAVEAYSAVLATTTASAAAAEDFWLGQLAFWVELCAVEQDQRAADAAVSVFEAVIPAAKLRRGGAYDANLAHLVALGSSRDYEELSHRDLKHHASLQMTNVLLGTASAGKAAVKSKRSAEAKLRFGYPAGRTAANVRVDVGRCLASYLCEVEGETALVETVGGLLSSASYRRKLLGLVVSGDAIRRSSSPERHTKGLAPHVSSSVQVTYKGLSLLDVGATFAELEQRAGAAKAALVRVGTVSGKPQEGLLGLPLKSLLAELSEAVRASPADDSLAGAVNLANSLHAEASLMAGRLRTEAASCAIASAALPPKLNLVIQPLMDAVRTETDPRYRRRCGRALAGLIHLCRDRQPSPNAKLVKNLCNRATVDILAFTSNREALLSDLGPVRAGAVATLEEAITHFGASALDDLPVLKAKLVSSLRDLADVEGVLGNVALMAMLKGVLPKIFGSLRGDVGAVADCIVALPKANAGSPPAALAAYTASRALVELSLVSLPDVLTAVFSRLLPGLGQGGPGARHVLDLLGLMCEAHGTNLAEAVPYVLVSVMPLLNAHDAEIRPAAAAAFSKMFPIFAVAEDGRAGGPPAYLEGCGVDVAEAAALQKIFNASEIEEFELPFKLPVVLRPYQREGLNWLNFLRRFGMNGILADDMGLGKTLQTLLILASALERKKEEGPRSIIVAPSTLVAHWEHEIGRYLPKNLVRTLAYVGQTKDRPGLRPRLSSCNCLITSYDVLRKESDWFQSLSFQYCVLDEGHLIKNPDSALSKACRGIKSEHRLILTGTPIQNDVLEIWSLFDFLMPGFLGDRKDFGKRFRSGVNAGRKQGSTKKDRDASILVADQLHKQISPFVLRRTKDQVLKDLPSKIIQDVLLEMSPVQRRVYDEVSGGVDQCLSVQGGEGGGLAKTFASNVHQLAKACTHPALALRGMDPEALKRIGLEGGADAYDSVEHSPKLVALVEVLQQCGILAASTEDEDDQSSDLNSPAHQILVFAQTKAALDAVERCVLDPRGIPYLRLDGDVNPERRHKVAMEFQRDPTIPVLLLTTRVGGLGLNLTAADTVFFLEHDWNPMMDMQAMDRAHRLGQTSTVNVFRAIVKDTYEERLMGVQRFKVGVAETVVSMENASVKTLNAGDFVDLFGGREGGDGVAKKKAARSVVEELERNWEEVYGGQYDANELGAETFQRSVAKEERGVNH</sequence>
<protein>
    <submittedName>
        <fullName evidence="7">TATA-binding protein-associated factor</fullName>
    </submittedName>
</protein>
<dbReference type="CDD" id="cd18793">
    <property type="entry name" value="SF2_C_SNF"/>
    <property type="match status" value="1"/>
</dbReference>
<dbReference type="InterPro" id="IPR014001">
    <property type="entry name" value="Helicase_ATP-bd"/>
</dbReference>
<dbReference type="SMART" id="SM00487">
    <property type="entry name" value="DEXDc"/>
    <property type="match status" value="1"/>
</dbReference>
<keyword evidence="3" id="KW-0238">DNA-binding</keyword>